<gene>
    <name evidence="1" type="ORF">CGXH109_LOCUS131039</name>
</gene>
<accession>A0A9W4WF13</accession>
<comment type="caution">
    <text evidence="1">The sequence shown here is derived from an EMBL/GenBank/DDBJ whole genome shotgun (WGS) entry which is preliminary data.</text>
</comment>
<dbReference type="AlphaFoldDB" id="A0A9W4WF13"/>
<protein>
    <submittedName>
        <fullName evidence="1">Uncharacterized protein</fullName>
    </submittedName>
</protein>
<organism evidence="1 2">
    <name type="scientific">Colletotrichum noveboracense</name>
    <dbReference type="NCBI Taxonomy" id="2664923"/>
    <lineage>
        <taxon>Eukaryota</taxon>
        <taxon>Fungi</taxon>
        <taxon>Dikarya</taxon>
        <taxon>Ascomycota</taxon>
        <taxon>Pezizomycotina</taxon>
        <taxon>Sordariomycetes</taxon>
        <taxon>Hypocreomycetidae</taxon>
        <taxon>Glomerellales</taxon>
        <taxon>Glomerellaceae</taxon>
        <taxon>Colletotrichum</taxon>
        <taxon>Colletotrichum gloeosporioides species complex</taxon>
    </lineage>
</organism>
<dbReference type="Proteomes" id="UP001152533">
    <property type="component" value="Unassembled WGS sequence"/>
</dbReference>
<reference evidence="1" key="1">
    <citation type="submission" date="2022-08" db="EMBL/GenBank/DDBJ databases">
        <authorList>
            <person name="Giroux E."/>
            <person name="Giroux E."/>
        </authorList>
    </citation>
    <scope>NUCLEOTIDE SEQUENCE</scope>
    <source>
        <strain evidence="1">H1091258</strain>
    </source>
</reference>
<sequence length="59" mass="6651">MTQLDPDRSKQPAAKVLDIYSARHLRLNGDAALEASNIEPDDPNRNEKSLKGEVIFRVF</sequence>
<evidence type="ECO:0000313" key="2">
    <source>
        <dbReference type="Proteomes" id="UP001152533"/>
    </source>
</evidence>
<proteinExistence type="predicted"/>
<keyword evidence="2" id="KW-1185">Reference proteome</keyword>
<name>A0A9W4WF13_9PEZI</name>
<dbReference type="EMBL" id="CAMGZC010001807">
    <property type="protein sequence ID" value="CAI0653757.1"/>
    <property type="molecule type" value="Genomic_DNA"/>
</dbReference>
<evidence type="ECO:0000313" key="1">
    <source>
        <dbReference type="EMBL" id="CAI0653757.1"/>
    </source>
</evidence>